<dbReference type="AlphaFoldDB" id="A0AAD5XKC9"/>
<name>A0AAD5XKC9_9FUNG</name>
<dbReference type="GO" id="GO:0005634">
    <property type="term" value="C:nucleus"/>
    <property type="evidence" value="ECO:0007669"/>
    <property type="project" value="UniProtKB-UniRule"/>
</dbReference>
<feature type="region of interest" description="Disordered" evidence="4">
    <location>
        <begin position="124"/>
        <end position="199"/>
    </location>
</feature>
<dbReference type="CDD" id="cd01389">
    <property type="entry name" value="HMG-box_ROX1-like"/>
    <property type="match status" value="1"/>
</dbReference>
<feature type="compositionally biased region" description="Polar residues" evidence="4">
    <location>
        <begin position="172"/>
        <end position="199"/>
    </location>
</feature>
<reference evidence="6" key="1">
    <citation type="submission" date="2020-05" db="EMBL/GenBank/DDBJ databases">
        <title>Phylogenomic resolution of chytrid fungi.</title>
        <authorList>
            <person name="Stajich J.E."/>
            <person name="Amses K."/>
            <person name="Simmons R."/>
            <person name="Seto K."/>
            <person name="Myers J."/>
            <person name="Bonds A."/>
            <person name="Quandt C.A."/>
            <person name="Barry K."/>
            <person name="Liu P."/>
            <person name="Grigoriev I."/>
            <person name="Longcore J.E."/>
            <person name="James T.Y."/>
        </authorList>
    </citation>
    <scope>NUCLEOTIDE SEQUENCE</scope>
    <source>
        <strain evidence="6">JEL0379</strain>
    </source>
</reference>
<keyword evidence="3" id="KW-0539">Nucleus</keyword>
<evidence type="ECO:0000313" key="6">
    <source>
        <dbReference type="EMBL" id="KAJ3175066.1"/>
    </source>
</evidence>
<feature type="compositionally biased region" description="Polar residues" evidence="4">
    <location>
        <begin position="332"/>
        <end position="342"/>
    </location>
</feature>
<comment type="caution">
    <text evidence="6">The sequence shown here is derived from an EMBL/GenBank/DDBJ whole genome shotgun (WGS) entry which is preliminary data.</text>
</comment>
<dbReference type="GO" id="GO:0000978">
    <property type="term" value="F:RNA polymerase II cis-regulatory region sequence-specific DNA binding"/>
    <property type="evidence" value="ECO:0007669"/>
    <property type="project" value="TreeGrafter"/>
</dbReference>
<feature type="region of interest" description="Disordered" evidence="4">
    <location>
        <begin position="430"/>
        <end position="497"/>
    </location>
</feature>
<keyword evidence="1 3" id="KW-0238">DNA-binding</keyword>
<protein>
    <recommendedName>
        <fullName evidence="5">HMG box domain-containing protein</fullName>
    </recommendedName>
</protein>
<evidence type="ECO:0000259" key="5">
    <source>
        <dbReference type="PROSITE" id="PS50118"/>
    </source>
</evidence>
<dbReference type="EMBL" id="JADGJQ010000056">
    <property type="protein sequence ID" value="KAJ3175066.1"/>
    <property type="molecule type" value="Genomic_DNA"/>
</dbReference>
<feature type="DNA-binding region" description="HMG box" evidence="3">
    <location>
        <begin position="350"/>
        <end position="418"/>
    </location>
</feature>
<gene>
    <name evidence="6" type="ORF">HDU87_006463</name>
</gene>
<feature type="region of interest" description="Disordered" evidence="4">
    <location>
        <begin position="307"/>
        <end position="356"/>
    </location>
</feature>
<dbReference type="PANTHER" id="PTHR10270:SF161">
    <property type="entry name" value="SEX-DETERMINING REGION Y PROTEIN"/>
    <property type="match status" value="1"/>
</dbReference>
<dbReference type="GO" id="GO:0030154">
    <property type="term" value="P:cell differentiation"/>
    <property type="evidence" value="ECO:0007669"/>
    <property type="project" value="TreeGrafter"/>
</dbReference>
<feature type="compositionally biased region" description="Low complexity" evidence="4">
    <location>
        <begin position="131"/>
        <end position="154"/>
    </location>
</feature>
<evidence type="ECO:0000256" key="1">
    <source>
        <dbReference type="ARBA" id="ARBA00023125"/>
    </source>
</evidence>
<evidence type="ECO:0000256" key="2">
    <source>
        <dbReference type="ARBA" id="ARBA00023163"/>
    </source>
</evidence>
<keyword evidence="2" id="KW-0804">Transcription</keyword>
<dbReference type="Gene3D" id="1.10.30.10">
    <property type="entry name" value="High mobility group box domain"/>
    <property type="match status" value="1"/>
</dbReference>
<dbReference type="Pfam" id="PF00505">
    <property type="entry name" value="HMG_box"/>
    <property type="match status" value="1"/>
</dbReference>
<dbReference type="InterPro" id="IPR050140">
    <property type="entry name" value="SRY-related_HMG-box_TF-like"/>
</dbReference>
<evidence type="ECO:0000256" key="3">
    <source>
        <dbReference type="PROSITE-ProRule" id="PRU00267"/>
    </source>
</evidence>
<feature type="region of interest" description="Disordered" evidence="4">
    <location>
        <begin position="1"/>
        <end position="34"/>
    </location>
</feature>
<dbReference type="PANTHER" id="PTHR10270">
    <property type="entry name" value="SOX TRANSCRIPTION FACTOR"/>
    <property type="match status" value="1"/>
</dbReference>
<organism evidence="6 7">
    <name type="scientific">Geranomyces variabilis</name>
    <dbReference type="NCBI Taxonomy" id="109894"/>
    <lineage>
        <taxon>Eukaryota</taxon>
        <taxon>Fungi</taxon>
        <taxon>Fungi incertae sedis</taxon>
        <taxon>Chytridiomycota</taxon>
        <taxon>Chytridiomycota incertae sedis</taxon>
        <taxon>Chytridiomycetes</taxon>
        <taxon>Spizellomycetales</taxon>
        <taxon>Powellomycetaceae</taxon>
        <taxon>Geranomyces</taxon>
    </lineage>
</organism>
<dbReference type="InterPro" id="IPR036910">
    <property type="entry name" value="HMG_box_dom_sf"/>
</dbReference>
<feature type="region of interest" description="Disordered" evidence="4">
    <location>
        <begin position="596"/>
        <end position="637"/>
    </location>
</feature>
<proteinExistence type="predicted"/>
<sequence length="637" mass="69781">MPGSWTPQHPAYPGTARPFSNIPAVADQRSQSSDMYKKFKKAKYSDQYLMRDIQPTQTWAPGSGPSSASLDGTHSPLDETIVETETGDDSFDGNAPMPNMSTPGYAVDPTALHRQLTSLSYHGASDMTGVYPPQSQQYQPPQAQAGAEGWAASEPSLAGYSSHDQAPAEPRQISTVLSRSLSDQSMSQKASRRGSVSQTAEMLGTLSMSGRDNAAFLAPTGRNSRRGSLIPPPAPLRTAGPPHLSLFDPSNATLGDSSALDREDKQPQGGWSFVPHGYMPVIFPAHVAANAEILQIIQKHGGVFPTVSQSRPAAAEESEDSQNKSATHSKESSVGTTEQEVYNLQKPRKPPRPANSFILYRRAKQDEVMKSNEGLTNNEVSRLIGQMWANETAAIKDSFKAKAEEAKRLHNITFPDYKYAPRKPLKLKKLSTVESGKKRSISEGSPDYRFPESSRQSQQTSGQASRADLTEEQRSLSPRSPGTRNAQPPYKWQAGPFNPGEGQHMYAVPYPGYLQNPTYPVYQPVLYQQAYHDMDLAAGGPAYREGRAFQYPVQQSPHSYAYPAYIPAPSHPSHEAPGMAVRAQSAPPTRLHPGIYQQPPPGLYMPSQHYQQPQQAPRPYPYSFHATPGQWQDQGGH</sequence>
<dbReference type="SUPFAM" id="SSF47095">
    <property type="entry name" value="HMG-box"/>
    <property type="match status" value="1"/>
</dbReference>
<dbReference type="SMART" id="SM00398">
    <property type="entry name" value="HMG"/>
    <property type="match status" value="1"/>
</dbReference>
<feature type="compositionally biased region" description="Low complexity" evidence="4">
    <location>
        <begin position="604"/>
        <end position="617"/>
    </location>
</feature>
<feature type="domain" description="HMG box" evidence="5">
    <location>
        <begin position="350"/>
        <end position="418"/>
    </location>
</feature>
<dbReference type="GO" id="GO:0001228">
    <property type="term" value="F:DNA-binding transcription activator activity, RNA polymerase II-specific"/>
    <property type="evidence" value="ECO:0007669"/>
    <property type="project" value="TreeGrafter"/>
</dbReference>
<dbReference type="PROSITE" id="PS50118">
    <property type="entry name" value="HMG_BOX_2"/>
    <property type="match status" value="1"/>
</dbReference>
<accession>A0AAD5XKC9</accession>
<dbReference type="Proteomes" id="UP001212152">
    <property type="component" value="Unassembled WGS sequence"/>
</dbReference>
<evidence type="ECO:0000256" key="4">
    <source>
        <dbReference type="SAM" id="MobiDB-lite"/>
    </source>
</evidence>
<keyword evidence="7" id="KW-1185">Reference proteome</keyword>
<dbReference type="InterPro" id="IPR009071">
    <property type="entry name" value="HMG_box_dom"/>
</dbReference>
<evidence type="ECO:0000313" key="7">
    <source>
        <dbReference type="Proteomes" id="UP001212152"/>
    </source>
</evidence>
<feature type="compositionally biased region" description="Polar residues" evidence="4">
    <location>
        <begin position="475"/>
        <end position="486"/>
    </location>
</feature>
<feature type="compositionally biased region" description="Polar residues" evidence="4">
    <location>
        <begin position="453"/>
        <end position="464"/>
    </location>
</feature>
<feature type="region of interest" description="Disordered" evidence="4">
    <location>
        <begin position="214"/>
        <end position="271"/>
    </location>
</feature>